<accession>A0ABW3SLX2</accession>
<proteinExistence type="predicted"/>
<dbReference type="Proteomes" id="UP001597094">
    <property type="component" value="Unassembled WGS sequence"/>
</dbReference>
<comment type="caution">
    <text evidence="2">The sequence shown here is derived from an EMBL/GenBank/DDBJ whole genome shotgun (WGS) entry which is preliminary data.</text>
</comment>
<name>A0ABW3SLX2_9BACT</name>
<dbReference type="RefSeq" id="WP_377524318.1">
    <property type="nucleotide sequence ID" value="NZ_JBHTLD010000040.1"/>
</dbReference>
<evidence type="ECO:0000256" key="1">
    <source>
        <dbReference type="SAM" id="SignalP"/>
    </source>
</evidence>
<keyword evidence="1" id="KW-0732">Signal</keyword>
<keyword evidence="3" id="KW-1185">Reference proteome</keyword>
<sequence length="241" mass="27107">MRYLKSTLLAGLMLLAGPLLAQSKIYLEPRLGVGTFSMKSMKEFQEMVIEELEVNAKAVDNYGPYFQYGFNVAKSLNEDDRVGLFLERGSTGGRVAYKDYSGEVQVDTKLRYTSLGAFIYTLNPIKESEVKFIRGIEASLFFSKLKLESYSRIYSQSASSTEKFNSLGFGFKPFVGLQYPLFDMPTTLSLGYMLNASGAFHVPGDSDQYLVRNKYGSEKLEPSWSGLRLNLSVAFPIFKHK</sequence>
<evidence type="ECO:0000313" key="3">
    <source>
        <dbReference type="Proteomes" id="UP001597094"/>
    </source>
</evidence>
<feature type="chain" id="PRO_5046636473" description="Outer membrane protein beta-barrel domain-containing protein" evidence="1">
    <location>
        <begin position="22"/>
        <end position="241"/>
    </location>
</feature>
<reference evidence="3" key="1">
    <citation type="journal article" date="2019" name="Int. J. Syst. Evol. Microbiol.">
        <title>The Global Catalogue of Microorganisms (GCM) 10K type strain sequencing project: providing services to taxonomists for standard genome sequencing and annotation.</title>
        <authorList>
            <consortium name="The Broad Institute Genomics Platform"/>
            <consortium name="The Broad Institute Genome Sequencing Center for Infectious Disease"/>
            <person name="Wu L."/>
            <person name="Ma J."/>
        </authorList>
    </citation>
    <scope>NUCLEOTIDE SEQUENCE [LARGE SCALE GENOMIC DNA]</scope>
    <source>
        <strain evidence="3">JCM 31319</strain>
    </source>
</reference>
<gene>
    <name evidence="2" type="ORF">ACFQ2O_06595</name>
</gene>
<dbReference type="EMBL" id="JBHTLD010000040">
    <property type="protein sequence ID" value="MFD1185869.1"/>
    <property type="molecule type" value="Genomic_DNA"/>
</dbReference>
<feature type="signal peptide" evidence="1">
    <location>
        <begin position="1"/>
        <end position="21"/>
    </location>
</feature>
<evidence type="ECO:0000313" key="2">
    <source>
        <dbReference type="EMBL" id="MFD1185869.1"/>
    </source>
</evidence>
<organism evidence="2 3">
    <name type="scientific">Pontibacter rugosus</name>
    <dbReference type="NCBI Taxonomy" id="1745966"/>
    <lineage>
        <taxon>Bacteria</taxon>
        <taxon>Pseudomonadati</taxon>
        <taxon>Bacteroidota</taxon>
        <taxon>Cytophagia</taxon>
        <taxon>Cytophagales</taxon>
        <taxon>Hymenobacteraceae</taxon>
        <taxon>Pontibacter</taxon>
    </lineage>
</organism>
<evidence type="ECO:0008006" key="4">
    <source>
        <dbReference type="Google" id="ProtNLM"/>
    </source>
</evidence>
<protein>
    <recommendedName>
        <fullName evidence="4">Outer membrane protein beta-barrel domain-containing protein</fullName>
    </recommendedName>
</protein>